<feature type="transmembrane region" description="Helical" evidence="1">
    <location>
        <begin position="60"/>
        <end position="81"/>
    </location>
</feature>
<protein>
    <submittedName>
        <fullName evidence="2">Uncharacterized protein</fullName>
    </submittedName>
</protein>
<dbReference type="Proteomes" id="UP000784294">
    <property type="component" value="Unassembled WGS sequence"/>
</dbReference>
<feature type="transmembrane region" description="Helical" evidence="1">
    <location>
        <begin position="6"/>
        <end position="28"/>
    </location>
</feature>
<evidence type="ECO:0000313" key="2">
    <source>
        <dbReference type="EMBL" id="VEL18179.1"/>
    </source>
</evidence>
<keyword evidence="1" id="KW-1133">Transmembrane helix</keyword>
<evidence type="ECO:0000313" key="3">
    <source>
        <dbReference type="Proteomes" id="UP000784294"/>
    </source>
</evidence>
<keyword evidence="1" id="KW-0812">Transmembrane</keyword>
<organism evidence="2 3">
    <name type="scientific">Protopolystoma xenopodis</name>
    <dbReference type="NCBI Taxonomy" id="117903"/>
    <lineage>
        <taxon>Eukaryota</taxon>
        <taxon>Metazoa</taxon>
        <taxon>Spiralia</taxon>
        <taxon>Lophotrochozoa</taxon>
        <taxon>Platyhelminthes</taxon>
        <taxon>Monogenea</taxon>
        <taxon>Polyopisthocotylea</taxon>
        <taxon>Polystomatidea</taxon>
        <taxon>Polystomatidae</taxon>
        <taxon>Protopolystoma</taxon>
    </lineage>
</organism>
<dbReference type="AlphaFoldDB" id="A0A3S4ZRQ7"/>
<sequence length="180" mass="19528">MAYVGALVWASLLLFFRVILSSVAFAVIKTNNVYTKGVQLISRNPSHLHDGCRLLLRRPIFLLFCVWGLALAGLGLCIQSPDCPPCCPHSLTTSTLTTLHFHRVYTFSALAALACPFEEERRSLGLVSLAWSSALPTGRQSASITGWLGRDRSTAFAGTAGTALLMRLARRQVVPVEGVV</sequence>
<evidence type="ECO:0000256" key="1">
    <source>
        <dbReference type="SAM" id="Phobius"/>
    </source>
</evidence>
<comment type="caution">
    <text evidence="2">The sequence shown here is derived from an EMBL/GenBank/DDBJ whole genome shotgun (WGS) entry which is preliminary data.</text>
</comment>
<reference evidence="2" key="1">
    <citation type="submission" date="2018-11" db="EMBL/GenBank/DDBJ databases">
        <authorList>
            <consortium name="Pathogen Informatics"/>
        </authorList>
    </citation>
    <scope>NUCLEOTIDE SEQUENCE</scope>
</reference>
<gene>
    <name evidence="2" type="ORF">PXEA_LOCUS11619</name>
</gene>
<proteinExistence type="predicted"/>
<dbReference type="EMBL" id="CAAALY010035963">
    <property type="protein sequence ID" value="VEL18179.1"/>
    <property type="molecule type" value="Genomic_DNA"/>
</dbReference>
<name>A0A3S4ZRQ7_9PLAT</name>
<keyword evidence="1" id="KW-0472">Membrane</keyword>
<keyword evidence="3" id="KW-1185">Reference proteome</keyword>
<accession>A0A3S4ZRQ7</accession>